<dbReference type="Pfam" id="PF23459">
    <property type="entry name" value="S1_RRP5"/>
    <property type="match status" value="6"/>
</dbReference>
<dbReference type="PANTHER" id="PTHR23270:SF10">
    <property type="entry name" value="PROTEIN RRP5 HOMOLOG"/>
    <property type="match status" value="1"/>
</dbReference>
<gene>
    <name evidence="15" type="ORF">XELAEV_18003918mg</name>
</gene>
<comment type="function">
    <text evidence="9">Essential for the generation of mature 18S rRNA, specifically necessary for cleavages at sites A0, 1 and 2 of the 47S precursor. Directly interacts with U3 snoRNA.</text>
</comment>
<evidence type="ECO:0000256" key="5">
    <source>
        <dbReference type="ARBA" id="ARBA00022737"/>
    </source>
</evidence>
<dbReference type="FunFam" id="2.40.50.140:FF:000103">
    <property type="entry name" value="protein RRP5 homolog"/>
    <property type="match status" value="2"/>
</dbReference>
<dbReference type="CDD" id="cd05693">
    <property type="entry name" value="S1_Rrp5_repeat_hs1_sc1"/>
    <property type="match status" value="1"/>
</dbReference>
<feature type="domain" description="S1 motif" evidence="14">
    <location>
        <begin position="448"/>
        <end position="517"/>
    </location>
</feature>
<dbReference type="GO" id="GO:0006364">
    <property type="term" value="P:rRNA processing"/>
    <property type="evidence" value="ECO:0007669"/>
    <property type="project" value="UniProtKB-KW"/>
</dbReference>
<keyword evidence="3" id="KW-0698">rRNA processing</keyword>
<dbReference type="Gene3D" id="1.25.40.10">
    <property type="entry name" value="Tetratricopeptide repeat domain"/>
    <property type="match status" value="1"/>
</dbReference>
<reference evidence="15" key="1">
    <citation type="submission" date="2016-05" db="EMBL/GenBank/DDBJ databases">
        <title>WGS assembly of Xenopus laevis.</title>
        <authorList>
            <person name="Session A."/>
            <person name="Uno Y."/>
            <person name="Kwon T."/>
            <person name="Chapman J."/>
            <person name="Toyoda A."/>
            <person name="Takahashi S."/>
            <person name="Fukui A."/>
            <person name="Hikosaka A."/>
            <person name="Putnam N."/>
            <person name="Stites J."/>
            <person name="Van Heeringen S."/>
            <person name="Quigley I."/>
            <person name="Heinz S."/>
            <person name="Hellsten U."/>
            <person name="Lyons J."/>
            <person name="Suzuki A."/>
            <person name="Kondo M."/>
            <person name="Ogino H."/>
            <person name="Ochi H."/>
            <person name="Bogdanovic O."/>
            <person name="Lister R."/>
            <person name="Georgiou G."/>
            <person name="Paranjpe S."/>
            <person name="Van Kruijsbergen I."/>
            <person name="Mozaffari S."/>
            <person name="Shu S."/>
            <person name="Schmutz J."/>
            <person name="Jenkins J."/>
            <person name="Grimwood J."/>
            <person name="Carlson J."/>
            <person name="Mitros T."/>
            <person name="Simakov O."/>
            <person name="Heald R."/>
            <person name="Miller K."/>
            <person name="Haudenschild C."/>
            <person name="Kuroki Y."/>
            <person name="Tanaka T."/>
            <person name="Michiue T."/>
            <person name="Watanabe M."/>
            <person name="Kinoshita T."/>
            <person name="Ohta Y."/>
            <person name="Mawaribuchi S."/>
            <person name="Suzuki Y."/>
            <person name="Haramoto Y."/>
            <person name="Yamamoto T."/>
            <person name="Takagi C."/>
            <person name="Kitzman J."/>
            <person name="Shendure J."/>
            <person name="Nakayama T."/>
            <person name="Izutsu Y."/>
            <person name="Robert J."/>
            <person name="Dichmann D."/>
            <person name="Flajnik M."/>
            <person name="Houston D."/>
            <person name="Marcotte E."/>
            <person name="Wallingford J."/>
            <person name="Ito Y."/>
            <person name="Asashima M."/>
            <person name="Ueno N."/>
            <person name="Matsuda Y."/>
            <person name="Jan Veenstra G."/>
            <person name="Fujiyama A."/>
            <person name="Harland R."/>
            <person name="Taira M."/>
            <person name="Rokhsar D.S."/>
        </authorList>
    </citation>
    <scope>NUCLEOTIDE SEQUENCE</scope>
    <source>
        <strain evidence="15">J</strain>
        <tissue evidence="15">Blood</tissue>
    </source>
</reference>
<dbReference type="InterPro" id="IPR045209">
    <property type="entry name" value="Rrp5"/>
</dbReference>
<evidence type="ECO:0000256" key="4">
    <source>
        <dbReference type="ARBA" id="ARBA00022553"/>
    </source>
</evidence>
<dbReference type="CDD" id="cd04461">
    <property type="entry name" value="S1_Rrp5_repeat_hs8_sc7"/>
    <property type="match status" value="1"/>
</dbReference>
<evidence type="ECO:0000256" key="12">
    <source>
        <dbReference type="ARBA" id="ARBA00080810"/>
    </source>
</evidence>
<feature type="domain" description="S1 motif" evidence="14">
    <location>
        <begin position="1025"/>
        <end position="1098"/>
    </location>
</feature>
<evidence type="ECO:0000256" key="8">
    <source>
        <dbReference type="ARBA" id="ARBA00023242"/>
    </source>
</evidence>
<dbReference type="SUPFAM" id="SSF48452">
    <property type="entry name" value="TPR-like"/>
    <property type="match status" value="1"/>
</dbReference>
<feature type="domain" description="S1 motif" evidence="14">
    <location>
        <begin position="1212"/>
        <end position="1281"/>
    </location>
</feature>
<feature type="region of interest" description="Disordered" evidence="13">
    <location>
        <begin position="1377"/>
        <end position="1470"/>
    </location>
</feature>
<keyword evidence="5" id="KW-0677">Repeat</keyword>
<sequence length="1812" mass="201776">MEESFPRGGSQKKAEQKAVLKRPKENDGNLFSTHHEEEPEIKKNKKVSREKPKAVGLEKRTTSTKEIVEIPLYSKLSVGMLFLGCVKRTKDFELTVSLPYCLTGYIQATNICDAYTNLISEQVEKDDPLEALVPLSELYSPGMLVRCAISSLETTASGFPSVKLSVNPKHVNKALNTGSIKTGMVLSGCVSSVEDHGYLVDIGVAGTKAFLPRQKAQLFLSQAGQGSLLRVGEYLNCVVEEVKNEGKIVRLSIIQNDVASALATVEQNWNLNNLLPGLVLKAQIEKVMHNNITLSFLSSYTGFVDFLHFEPKKIGSYKEGQEVKACILWLDPSTKTIRLTLRQCFLQPGNTLPQLTSDWVGSVLDNCVVQTLFKNAGAVFELEGGNLGFAFKHHLSASKQPHFEKFKKGTTHKGRITDFSPMDEMHILSLKEKVITNLFLRHEDIQPGQVLEGTVKCMEAVGMVVQITDHLTGLVPKLHFADVLLKHPEKKYIIGNKIKCKVLTVVTCERKLILTRKRTLMKSTLPVLASYEDAQPGLITHGFIVAIKDYGCLVKFYNEVQGLAPRRELGSLQEISSLEDAFYRGQVIKVQVLECNPQTQQLLLSFRITEEGHTEQEQRFLKKIKAVKLDVGKLVDTRVLSKTDKGVNVLVLPEESPAFIPKMHLSDHVSNCELLWHTLQEGDDIPGAMCLSSLKGHSILTKKSLLISSVEKGSCVKVISEVQTGMHLTGFVKSIMPYGVFVEFPYGLFGLVPMSEISDKFVTNIRDHFVEGNTVVATVIKMDEEKKRFLLTLKMSECAPDDYSIEGLFLLSQCFSELQLMKGLLARKGDPEDELSIYTLIAGQKLTLVVENAEENGPVQFSAGSISGAQTVSATQYHIGDKALVAGQKVKAVVLHVDMLTLHVHVSLNQTLLKKKQNVPKMNSSHSADVQHVAEEFAVVSFADSAHLIAVPVSSHLNDTFRFESEKLKVGETISVILKTTTVNEHGLLLAVQNKAASKTSKNLGRTTQSAMRVRGAISHGLKIGDLVTGTVKSIKPTQVTVSINDNVFGFIHVSQIMDETPQGCFPTSKLNPKQEVTCRVIGGREVKTHRYLPITHPDFIHSVPELSLLPELINTDNVPKPRALKTFNPGDKVTCYVNKFNTETKYLEVEITPEIRGRIELLLLSQTPKNLKRPEKLFKNGQALSATVVGPDAVHKHLCLSLTGIHSLEEGAVTVACVTKVVKGSGLTLSLPFGKTGNANMFHLCDKYAEASLEKFTPGKFVRCAILSNSKIVKVSLRQSRVNQQAQSSAVDEDIASIDSLEEGQLVSGFVSAITENKGVFFRLSSFIVGHIQFQNVTSYFVYEPSAYSNYIPEGTLLTAKVLSIDPDKKHVELSLLPTDTGKPDVVPESAGFSKRKNKASKKTPTKRKRENLEKGSQDTGLKKKKSHKSIEDDDSGVEVYCREEDAEDKTKKTQQQSQEQTSSQASVSRLQVSSGFLWDVSLNTLKTSLAGANESSSDSDEEEDEQPKKKKTKKELAKEKKEAEKELSKKEATLLDSSRQPQSADDFDRLVISSPDSSILWLQYMAFHLHATEIEKARVVAERALKTISFREEQEKLNVWVALLNLENMYGTEESLTKAFERAVQYNEPLKVFQQLADIYIKSEKFKQAEDLYNTMLKRFRQEKSVWIKFATFLLKQGQGDGTHKLLQRALKSLPEKDHVDVISKFAQLEFQLGDTERAKALFESTLSSYPKRTDLWSVYIDMMVKHGSQKEVRDIFERVIHLSLAAKKIKFFFKRYLEYEKKHGSTESVQAVKEKALQYVESQSSLVAT</sequence>
<dbReference type="InterPro" id="IPR048059">
    <property type="entry name" value="Rrp5_S1_rpt_hs1_sc1"/>
</dbReference>
<keyword evidence="4" id="KW-0597">Phosphoprotein</keyword>
<dbReference type="InterPro" id="IPR011990">
    <property type="entry name" value="TPR-like_helical_dom_sf"/>
</dbReference>
<dbReference type="EMBL" id="KV467230">
    <property type="protein sequence ID" value="OCT57173.1"/>
    <property type="molecule type" value="Genomic_DNA"/>
</dbReference>
<dbReference type="PANTHER" id="PTHR23270">
    <property type="entry name" value="PROGRAMMED CELL DEATH PROTEIN 11 PRE-RRNA PROCESSING PROTEIN RRP5"/>
    <property type="match status" value="1"/>
</dbReference>
<dbReference type="CDD" id="cd05697">
    <property type="entry name" value="S1_Rrp5_repeat_hs5"/>
    <property type="match status" value="1"/>
</dbReference>
<dbReference type="SMART" id="SM00386">
    <property type="entry name" value="HAT"/>
    <property type="match status" value="6"/>
</dbReference>
<dbReference type="Pfam" id="PF00575">
    <property type="entry name" value="S1"/>
    <property type="match status" value="2"/>
</dbReference>
<dbReference type="FunFam" id="2.40.50.140:FF:000148">
    <property type="entry name" value="protein RRP5 homolog isoform X1"/>
    <property type="match status" value="1"/>
</dbReference>
<dbReference type="FunFam" id="1.25.40.10:FF:000065">
    <property type="entry name" value="Programmed cell death 11"/>
    <property type="match status" value="1"/>
</dbReference>
<evidence type="ECO:0000256" key="13">
    <source>
        <dbReference type="SAM" id="MobiDB-lite"/>
    </source>
</evidence>
<keyword evidence="2" id="KW-1017">Isopeptide bond</keyword>
<dbReference type="InterPro" id="IPR057302">
    <property type="entry name" value="Rrp5_S1"/>
</dbReference>
<name>A0A974BS37_XENLA</name>
<feature type="domain" description="S1 motif" evidence="14">
    <location>
        <begin position="361"/>
        <end position="431"/>
    </location>
</feature>
<dbReference type="GO" id="GO:0003723">
    <property type="term" value="F:RNA binding"/>
    <property type="evidence" value="ECO:0007669"/>
    <property type="project" value="TreeGrafter"/>
</dbReference>
<keyword evidence="6" id="KW-0832">Ubl conjugation</keyword>
<keyword evidence="7" id="KW-0007">Acetylation</keyword>
<evidence type="ECO:0000256" key="1">
    <source>
        <dbReference type="ARBA" id="ARBA00004604"/>
    </source>
</evidence>
<dbReference type="CDD" id="cd05696">
    <property type="entry name" value="S1_Rrp5_repeat_hs4"/>
    <property type="match status" value="1"/>
</dbReference>
<protein>
    <recommendedName>
        <fullName evidence="11">Protein RRP5 homolog</fullName>
    </recommendedName>
    <alternativeName>
        <fullName evidence="12">Programmed cell death protein 11</fullName>
    </alternativeName>
</protein>
<dbReference type="InterPro" id="IPR012340">
    <property type="entry name" value="NA-bd_OB-fold"/>
</dbReference>
<dbReference type="InterPro" id="IPR003029">
    <property type="entry name" value="S1_domain"/>
</dbReference>
<evidence type="ECO:0000256" key="10">
    <source>
        <dbReference type="ARBA" id="ARBA00062488"/>
    </source>
</evidence>
<feature type="compositionally biased region" description="Basic and acidic residues" evidence="13">
    <location>
        <begin position="12"/>
        <end position="58"/>
    </location>
</feature>
<feature type="domain" description="S1 motif" evidence="14">
    <location>
        <begin position="725"/>
        <end position="794"/>
    </location>
</feature>
<dbReference type="FunFam" id="2.40.50.140:FF:000194">
    <property type="entry name" value="Programmed cell death 11"/>
    <property type="match status" value="1"/>
</dbReference>
<dbReference type="Proteomes" id="UP000694892">
    <property type="component" value="Unassembled WGS sequence"/>
</dbReference>
<evidence type="ECO:0000313" key="15">
    <source>
        <dbReference type="EMBL" id="OCT57173.1"/>
    </source>
</evidence>
<dbReference type="CDD" id="cd05705">
    <property type="entry name" value="S1_Rrp5_repeat_hs14"/>
    <property type="match status" value="1"/>
</dbReference>
<feature type="compositionally biased region" description="Basic residues" evidence="13">
    <location>
        <begin position="1395"/>
        <end position="1411"/>
    </location>
</feature>
<feature type="domain" description="S1 motif" evidence="14">
    <location>
        <begin position="537"/>
        <end position="607"/>
    </location>
</feature>
<feature type="region of interest" description="Disordered" evidence="13">
    <location>
        <begin position="1492"/>
        <end position="1542"/>
    </location>
</feature>
<dbReference type="CDD" id="cd05695">
    <property type="entry name" value="S1_Rrp5_repeat_hs3"/>
    <property type="match status" value="1"/>
</dbReference>
<dbReference type="Gene3D" id="2.40.50.140">
    <property type="entry name" value="Nucleic acid-binding proteins"/>
    <property type="match status" value="9"/>
</dbReference>
<dbReference type="CDD" id="cd05694">
    <property type="entry name" value="S1_Rrp5_repeat_hs2_sc2"/>
    <property type="match status" value="1"/>
</dbReference>
<feature type="domain" description="S1 motif" evidence="14">
    <location>
        <begin position="1131"/>
        <end position="1204"/>
    </location>
</feature>
<feature type="compositionally biased region" description="Low complexity" evidence="13">
    <location>
        <begin position="1455"/>
        <end position="1466"/>
    </location>
</feature>
<proteinExistence type="predicted"/>
<dbReference type="CDD" id="cd05703">
    <property type="entry name" value="S1_Rrp5_repeat_hs12_sc9"/>
    <property type="match status" value="1"/>
</dbReference>
<feature type="region of interest" description="Disordered" evidence="13">
    <location>
        <begin position="1"/>
        <end position="58"/>
    </location>
</feature>
<dbReference type="CDD" id="cd05704">
    <property type="entry name" value="S1_Rrp5_repeat_hs13"/>
    <property type="match status" value="1"/>
</dbReference>
<organism evidence="15">
    <name type="scientific">Xenopus laevis</name>
    <name type="common">African clawed frog</name>
    <dbReference type="NCBI Taxonomy" id="8355"/>
    <lineage>
        <taxon>Eukaryota</taxon>
        <taxon>Metazoa</taxon>
        <taxon>Chordata</taxon>
        <taxon>Craniata</taxon>
        <taxon>Vertebrata</taxon>
        <taxon>Euteleostomi</taxon>
        <taxon>Amphibia</taxon>
        <taxon>Batrachia</taxon>
        <taxon>Anura</taxon>
        <taxon>Pipoidea</taxon>
        <taxon>Pipidae</taxon>
        <taxon>Xenopodinae</taxon>
        <taxon>Xenopus</taxon>
        <taxon>Xenopus</taxon>
    </lineage>
</organism>
<dbReference type="SUPFAM" id="SSF50249">
    <property type="entry name" value="Nucleic acid-binding proteins"/>
    <property type="match status" value="10"/>
</dbReference>
<feature type="domain" description="S1 motif" evidence="14">
    <location>
        <begin position="183"/>
        <end position="254"/>
    </location>
</feature>
<dbReference type="CDD" id="cd05702">
    <property type="entry name" value="S1_Rrp5_repeat_hs11_sc8"/>
    <property type="match status" value="1"/>
</dbReference>
<comment type="subunit">
    <text evidence="10">Interacts with NF-kappa-B p50/NFKB1 and NF-kappa-B p65/RELA.</text>
</comment>
<dbReference type="FunFam" id="2.40.50.140:FF:000175">
    <property type="entry name" value="Programmed cell death 11"/>
    <property type="match status" value="1"/>
</dbReference>
<comment type="subcellular location">
    <subcellularLocation>
        <location evidence="1">Nucleus</location>
        <location evidence="1">Nucleolus</location>
    </subcellularLocation>
</comment>
<dbReference type="PROSITE" id="PS50126">
    <property type="entry name" value="S1"/>
    <property type="match status" value="10"/>
</dbReference>
<evidence type="ECO:0000256" key="3">
    <source>
        <dbReference type="ARBA" id="ARBA00022552"/>
    </source>
</evidence>
<feature type="compositionally biased region" description="Basic and acidic residues" evidence="13">
    <location>
        <begin position="1442"/>
        <end position="1453"/>
    </location>
</feature>
<dbReference type="CDD" id="cd05699">
    <property type="entry name" value="S1_Rrp5_repeat_hs7"/>
    <property type="match status" value="1"/>
</dbReference>
<feature type="domain" description="S1 motif" evidence="14">
    <location>
        <begin position="277"/>
        <end position="342"/>
    </location>
</feature>
<dbReference type="FunFam" id="2.40.50.140:FF:000155">
    <property type="entry name" value="rRNA biogenesis protein RRP5"/>
    <property type="match status" value="1"/>
</dbReference>
<keyword evidence="8" id="KW-0539">Nucleus</keyword>
<dbReference type="InterPro" id="IPR048058">
    <property type="entry name" value="Rrp5_S1_rpt_hs11_sc8"/>
</dbReference>
<feature type="domain" description="S1 motif" evidence="14">
    <location>
        <begin position="1305"/>
        <end position="1378"/>
    </location>
</feature>
<dbReference type="SMART" id="SM00316">
    <property type="entry name" value="S1"/>
    <property type="match status" value="12"/>
</dbReference>
<dbReference type="FunFam" id="2.40.50.140:FF:000200">
    <property type="entry name" value="Programmed cell death 11"/>
    <property type="match status" value="1"/>
</dbReference>
<evidence type="ECO:0000259" key="14">
    <source>
        <dbReference type="PROSITE" id="PS50126"/>
    </source>
</evidence>
<dbReference type="CDD" id="cd05698">
    <property type="entry name" value="S1_Rrp5_repeat_hs6_sc5"/>
    <property type="match status" value="1"/>
</dbReference>
<evidence type="ECO:0000256" key="9">
    <source>
        <dbReference type="ARBA" id="ARBA00059726"/>
    </source>
</evidence>
<accession>A0A974BS37</accession>
<evidence type="ECO:0000256" key="2">
    <source>
        <dbReference type="ARBA" id="ARBA00022499"/>
    </source>
</evidence>
<evidence type="ECO:0000256" key="11">
    <source>
        <dbReference type="ARBA" id="ARBA00067510"/>
    </source>
</evidence>
<evidence type="ECO:0000256" key="6">
    <source>
        <dbReference type="ARBA" id="ARBA00022843"/>
    </source>
</evidence>
<dbReference type="GO" id="GO:0032040">
    <property type="term" value="C:small-subunit processome"/>
    <property type="evidence" value="ECO:0007669"/>
    <property type="project" value="TreeGrafter"/>
</dbReference>
<feature type="compositionally biased region" description="Basic and acidic residues" evidence="13">
    <location>
        <begin position="1516"/>
        <end position="1535"/>
    </location>
</feature>
<evidence type="ECO:0000256" key="7">
    <source>
        <dbReference type="ARBA" id="ARBA00022990"/>
    </source>
</evidence>
<dbReference type="InterPro" id="IPR003107">
    <property type="entry name" value="HAT"/>
</dbReference>
<dbReference type="Pfam" id="PF23240">
    <property type="entry name" value="HAT_PRP39_N"/>
    <property type="match status" value="1"/>
</dbReference>